<keyword evidence="14" id="KW-0328">Glycosyltransferase</keyword>
<dbReference type="Pfam" id="PF14572">
    <property type="entry name" value="Pribosyl_synth"/>
    <property type="match status" value="1"/>
</dbReference>
<evidence type="ECO:0000313" key="15">
    <source>
        <dbReference type="Proteomes" id="UP000193560"/>
    </source>
</evidence>
<dbReference type="EMBL" id="MCGE01000004">
    <property type="protein sequence ID" value="ORZ22266.1"/>
    <property type="molecule type" value="Genomic_DNA"/>
</dbReference>
<dbReference type="CDD" id="cd06223">
    <property type="entry name" value="PRTases_typeI"/>
    <property type="match status" value="1"/>
</dbReference>
<protein>
    <recommendedName>
        <fullName evidence="3">ribose-phosphate diphosphokinase</fullName>
        <ecNumber evidence="3">2.7.6.1</ecNumber>
    </recommendedName>
</protein>
<keyword evidence="6" id="KW-0545">Nucleotide biosynthesis</keyword>
<dbReference type="FunFam" id="3.40.50.2020:FF:000014">
    <property type="entry name" value="Ribose-phosphate pyrophosphokinase 1"/>
    <property type="match status" value="1"/>
</dbReference>
<dbReference type="FunFam" id="3.40.50.2020:FF:000005">
    <property type="entry name" value="Ribose-phosphate pyrophosphokinase 1"/>
    <property type="match status" value="1"/>
</dbReference>
<reference evidence="14 15" key="1">
    <citation type="submission" date="2016-07" db="EMBL/GenBank/DDBJ databases">
        <title>Pervasive Adenine N6-methylation of Active Genes in Fungi.</title>
        <authorList>
            <consortium name="DOE Joint Genome Institute"/>
            <person name="Mondo S.J."/>
            <person name="Dannebaum R.O."/>
            <person name="Kuo R.C."/>
            <person name="Labutti K."/>
            <person name="Haridas S."/>
            <person name="Kuo A."/>
            <person name="Salamov A."/>
            <person name="Ahrendt S.R."/>
            <person name="Lipzen A."/>
            <person name="Sullivan W."/>
            <person name="Andreopoulos W.B."/>
            <person name="Clum A."/>
            <person name="Lindquist E."/>
            <person name="Daum C."/>
            <person name="Ramamoorthy G.K."/>
            <person name="Gryganskyi A."/>
            <person name="Culley D."/>
            <person name="Magnuson J.K."/>
            <person name="James T.Y."/>
            <person name="O'Malley M.A."/>
            <person name="Stajich J.E."/>
            <person name="Spatafora J.W."/>
            <person name="Visel A."/>
            <person name="Grigoriev I.V."/>
        </authorList>
    </citation>
    <scope>NUCLEOTIDE SEQUENCE [LARGE SCALE GENOMIC DNA]</scope>
    <source>
        <strain evidence="14 15">NRRL 1336</strain>
    </source>
</reference>
<evidence type="ECO:0000313" key="14">
    <source>
        <dbReference type="EMBL" id="ORZ22266.1"/>
    </source>
</evidence>
<dbReference type="PROSITE" id="PS00114">
    <property type="entry name" value="PRPP_SYNTHASE"/>
    <property type="match status" value="1"/>
</dbReference>
<dbReference type="EC" id="2.7.6.1" evidence="3"/>
<dbReference type="InterPro" id="IPR029057">
    <property type="entry name" value="PRTase-like"/>
</dbReference>
<evidence type="ECO:0000256" key="11">
    <source>
        <dbReference type="ARBA" id="ARBA00049535"/>
    </source>
</evidence>
<keyword evidence="4 14" id="KW-0808">Transferase</keyword>
<dbReference type="GO" id="GO:0002189">
    <property type="term" value="C:ribose phosphate diphosphokinase complex"/>
    <property type="evidence" value="ECO:0007669"/>
    <property type="project" value="EnsemblFungi"/>
</dbReference>
<dbReference type="GO" id="GO:0006015">
    <property type="term" value="P:5-phosphoribose 1-diphosphate biosynthetic process"/>
    <property type="evidence" value="ECO:0007669"/>
    <property type="project" value="EnsemblFungi"/>
</dbReference>
<dbReference type="InterPro" id="IPR029099">
    <property type="entry name" value="Pribosyltran_N"/>
</dbReference>
<proteinExistence type="inferred from homology"/>
<dbReference type="GO" id="GO:0005737">
    <property type="term" value="C:cytoplasm"/>
    <property type="evidence" value="ECO:0007669"/>
    <property type="project" value="UniProtKB-SubCell"/>
</dbReference>
<evidence type="ECO:0000259" key="13">
    <source>
        <dbReference type="Pfam" id="PF13793"/>
    </source>
</evidence>
<dbReference type="GO" id="GO:0097268">
    <property type="term" value="C:cytoophidium"/>
    <property type="evidence" value="ECO:0007669"/>
    <property type="project" value="EnsemblFungi"/>
</dbReference>
<keyword evidence="7" id="KW-0547">Nucleotide-binding</keyword>
<evidence type="ECO:0000256" key="7">
    <source>
        <dbReference type="ARBA" id="ARBA00022741"/>
    </source>
</evidence>
<evidence type="ECO:0000256" key="3">
    <source>
        <dbReference type="ARBA" id="ARBA00013247"/>
    </source>
</evidence>
<feature type="region of interest" description="Disordered" evidence="12">
    <location>
        <begin position="105"/>
        <end position="164"/>
    </location>
</feature>
<dbReference type="OrthoDB" id="413572at2759"/>
<dbReference type="STRING" id="90262.A0A1X2IU01"/>
<evidence type="ECO:0000256" key="12">
    <source>
        <dbReference type="SAM" id="MobiDB-lite"/>
    </source>
</evidence>
<dbReference type="Proteomes" id="UP000193560">
    <property type="component" value="Unassembled WGS sequence"/>
</dbReference>
<feature type="domain" description="Ribose-phosphate pyrophosphokinase N-terminal" evidence="13">
    <location>
        <begin position="5"/>
        <end position="98"/>
    </location>
</feature>
<comment type="catalytic activity">
    <reaction evidence="11">
        <text>D-ribose 5-phosphate + ATP = 5-phospho-alpha-D-ribose 1-diphosphate + AMP + H(+)</text>
        <dbReference type="Rhea" id="RHEA:15609"/>
        <dbReference type="ChEBI" id="CHEBI:15378"/>
        <dbReference type="ChEBI" id="CHEBI:30616"/>
        <dbReference type="ChEBI" id="CHEBI:58017"/>
        <dbReference type="ChEBI" id="CHEBI:78346"/>
        <dbReference type="ChEBI" id="CHEBI:456215"/>
        <dbReference type="EC" id="2.7.6.1"/>
    </reaction>
</comment>
<dbReference type="Pfam" id="PF13793">
    <property type="entry name" value="Pribosyltran_N"/>
    <property type="match status" value="1"/>
</dbReference>
<dbReference type="GO" id="GO:0004749">
    <property type="term" value="F:ribose phosphate diphosphokinase activity"/>
    <property type="evidence" value="ECO:0007669"/>
    <property type="project" value="UniProtKB-EC"/>
</dbReference>
<dbReference type="PANTHER" id="PTHR10210">
    <property type="entry name" value="RIBOSE-PHOSPHATE DIPHOSPHOKINASE FAMILY MEMBER"/>
    <property type="match status" value="1"/>
</dbReference>
<evidence type="ECO:0000256" key="1">
    <source>
        <dbReference type="ARBA" id="ARBA00004496"/>
    </source>
</evidence>
<dbReference type="GO" id="GO:0006164">
    <property type="term" value="P:purine nucleotide biosynthetic process"/>
    <property type="evidence" value="ECO:0007669"/>
    <property type="project" value="TreeGrafter"/>
</dbReference>
<evidence type="ECO:0000256" key="8">
    <source>
        <dbReference type="ARBA" id="ARBA00022777"/>
    </source>
</evidence>
<dbReference type="InterPro" id="IPR005946">
    <property type="entry name" value="Rib-P_diPkinase"/>
</dbReference>
<dbReference type="GO" id="GO:0000287">
    <property type="term" value="F:magnesium ion binding"/>
    <property type="evidence" value="ECO:0007669"/>
    <property type="project" value="InterPro"/>
</dbReference>
<comment type="subcellular location">
    <subcellularLocation>
        <location evidence="1">Cytoplasm</location>
    </subcellularLocation>
</comment>
<evidence type="ECO:0000256" key="6">
    <source>
        <dbReference type="ARBA" id="ARBA00022727"/>
    </source>
</evidence>
<dbReference type="SUPFAM" id="SSF53271">
    <property type="entry name" value="PRTase-like"/>
    <property type="match status" value="1"/>
</dbReference>
<keyword evidence="8" id="KW-0418">Kinase</keyword>
<name>A0A1X2IU01_9FUNG</name>
<sequence>MRNLVVLGGSSHPELTEAVCRRLGIPPGQVKLGKFSNHETSVEIKESVRERDVYIIQSGCGNVNDNFIELLIMINGAKIASAKRVTVVIPCFPYSRQPDVPYKSSGAPLASLPPSTPKQAKPVDEEDVGKQLMRKLATTSLQQQQQKQQADDPPLSPCSSKNNPDYRPWLARSGTLIADLLTCAGADHVITMDLHDAQFQGFFDCPVDNLVSRALMMKYIRLHLPNYQQAVIVSPDAGGAKRATAIAEKLCMDFALVHKERRQKLTQKTDLMLVGDVRGKECILVDDIADTSYTITKAAKMLRDHGALKIYAIVSHALLSANALENIEQSAIDQLIVSNSVPQAQHLHSPKIKVFDVAPLFAEAIRRSHFGESMSLLLNPRYDLD</sequence>
<dbReference type="InterPro" id="IPR000836">
    <property type="entry name" value="PRTase_dom"/>
</dbReference>
<evidence type="ECO:0000256" key="9">
    <source>
        <dbReference type="ARBA" id="ARBA00022840"/>
    </source>
</evidence>
<evidence type="ECO:0000256" key="10">
    <source>
        <dbReference type="ARBA" id="ARBA00022842"/>
    </source>
</evidence>
<dbReference type="GO" id="GO:0016301">
    <property type="term" value="F:kinase activity"/>
    <property type="evidence" value="ECO:0007669"/>
    <property type="project" value="UniProtKB-KW"/>
</dbReference>
<comment type="caution">
    <text evidence="14">The sequence shown here is derived from an EMBL/GenBank/DDBJ whole genome shotgun (WGS) entry which is preliminary data.</text>
</comment>
<evidence type="ECO:0000256" key="2">
    <source>
        <dbReference type="ARBA" id="ARBA00006478"/>
    </source>
</evidence>
<evidence type="ECO:0000256" key="5">
    <source>
        <dbReference type="ARBA" id="ARBA00022723"/>
    </source>
</evidence>
<organism evidence="14 15">
    <name type="scientific">Absidia repens</name>
    <dbReference type="NCBI Taxonomy" id="90262"/>
    <lineage>
        <taxon>Eukaryota</taxon>
        <taxon>Fungi</taxon>
        <taxon>Fungi incertae sedis</taxon>
        <taxon>Mucoromycota</taxon>
        <taxon>Mucoromycotina</taxon>
        <taxon>Mucoromycetes</taxon>
        <taxon>Mucorales</taxon>
        <taxon>Cunninghamellaceae</taxon>
        <taxon>Absidia</taxon>
    </lineage>
</organism>
<dbReference type="Gene3D" id="3.40.50.2020">
    <property type="match status" value="2"/>
</dbReference>
<keyword evidence="5" id="KW-0479">Metal-binding</keyword>
<accession>A0A1X2IU01</accession>
<dbReference type="GO" id="GO:0005524">
    <property type="term" value="F:ATP binding"/>
    <property type="evidence" value="ECO:0007669"/>
    <property type="project" value="UniProtKB-KW"/>
</dbReference>
<dbReference type="SMART" id="SM01400">
    <property type="entry name" value="Pribosyltran_N"/>
    <property type="match status" value="1"/>
</dbReference>
<comment type="similarity">
    <text evidence="2">Belongs to the ribose-phosphate pyrophosphokinase family.</text>
</comment>
<keyword evidence="10" id="KW-0460">Magnesium</keyword>
<dbReference type="PANTHER" id="PTHR10210:SF36">
    <property type="entry name" value="RIBOSE-PHOSPHATE PYROPHOSPHOKINASE 5"/>
    <property type="match status" value="1"/>
</dbReference>
<keyword evidence="15" id="KW-1185">Reference proteome</keyword>
<gene>
    <name evidence="14" type="ORF">BCR42DRAFT_368018</name>
</gene>
<evidence type="ECO:0000256" key="4">
    <source>
        <dbReference type="ARBA" id="ARBA00022679"/>
    </source>
</evidence>
<dbReference type="GO" id="GO:0009156">
    <property type="term" value="P:ribonucleoside monophosphate biosynthetic process"/>
    <property type="evidence" value="ECO:0007669"/>
    <property type="project" value="InterPro"/>
</dbReference>
<dbReference type="GO" id="GO:0016757">
    <property type="term" value="F:glycosyltransferase activity"/>
    <property type="evidence" value="ECO:0007669"/>
    <property type="project" value="UniProtKB-KW"/>
</dbReference>
<dbReference type="AlphaFoldDB" id="A0A1X2IU01"/>
<keyword evidence="9" id="KW-0067">ATP-binding</keyword>
<dbReference type="InterPro" id="IPR000842">
    <property type="entry name" value="PRib_PP_synth_CS"/>
</dbReference>
<dbReference type="NCBIfam" id="TIGR01251">
    <property type="entry name" value="ribP_PPkin"/>
    <property type="match status" value="1"/>
</dbReference>